<sequence length="146" mass="15625">MSISSQQSLNVSGGATIIGSHFGSGRSGPEVLAADTLEGDEVFSISGDKLGKVQNIMLDVPTGRIAYAVLSSGGFLGVGDKLFAIPWSALTLDADRKCFVLDAEKEQLEAAPGFDKDHWPAMADLSWATSIHNYYGKRPYWDLGDE</sequence>
<organism evidence="2 3">
    <name type="scientific">Uliginosibacterium silvisoli</name>
    <dbReference type="NCBI Taxonomy" id="3114758"/>
    <lineage>
        <taxon>Bacteria</taxon>
        <taxon>Pseudomonadati</taxon>
        <taxon>Pseudomonadota</taxon>
        <taxon>Betaproteobacteria</taxon>
        <taxon>Rhodocyclales</taxon>
        <taxon>Zoogloeaceae</taxon>
        <taxon>Uliginosibacterium</taxon>
    </lineage>
</organism>
<feature type="domain" description="PRC-barrel" evidence="1">
    <location>
        <begin position="30"/>
        <end position="108"/>
    </location>
</feature>
<evidence type="ECO:0000259" key="1">
    <source>
        <dbReference type="Pfam" id="PF05239"/>
    </source>
</evidence>
<evidence type="ECO:0000313" key="2">
    <source>
        <dbReference type="EMBL" id="MEC5387869.1"/>
    </source>
</evidence>
<proteinExistence type="predicted"/>
<dbReference type="Gene3D" id="2.30.30.240">
    <property type="entry name" value="PRC-barrel domain"/>
    <property type="match status" value="1"/>
</dbReference>
<dbReference type="SUPFAM" id="SSF50346">
    <property type="entry name" value="PRC-barrel domain"/>
    <property type="match status" value="1"/>
</dbReference>
<dbReference type="InterPro" id="IPR027275">
    <property type="entry name" value="PRC-brl_dom"/>
</dbReference>
<reference evidence="2 3" key="1">
    <citation type="submission" date="2024-01" db="EMBL/GenBank/DDBJ databases">
        <title>Uliginosibacterium soil sp. nov.</title>
        <authorList>
            <person name="Lv Y."/>
        </authorList>
    </citation>
    <scope>NUCLEOTIDE SEQUENCE [LARGE SCALE GENOMIC DNA]</scope>
    <source>
        <strain evidence="2 3">H3</strain>
    </source>
</reference>
<name>A0ABU6K8H1_9RHOO</name>
<gene>
    <name evidence="2" type="ORF">VVD49_19205</name>
</gene>
<dbReference type="PANTHER" id="PTHR36505:SF1">
    <property type="entry name" value="BLR1072 PROTEIN"/>
    <property type="match status" value="1"/>
</dbReference>
<evidence type="ECO:0000313" key="3">
    <source>
        <dbReference type="Proteomes" id="UP001331561"/>
    </source>
</evidence>
<dbReference type="Pfam" id="PF05239">
    <property type="entry name" value="PRC"/>
    <property type="match status" value="1"/>
</dbReference>
<comment type="caution">
    <text evidence="2">The sequence shown here is derived from an EMBL/GenBank/DDBJ whole genome shotgun (WGS) entry which is preliminary data.</text>
</comment>
<accession>A0ABU6K8H1</accession>
<protein>
    <submittedName>
        <fullName evidence="2">PRC-barrel domain-containing protein</fullName>
    </submittedName>
</protein>
<dbReference type="PANTHER" id="PTHR36505">
    <property type="entry name" value="BLR1072 PROTEIN"/>
    <property type="match status" value="1"/>
</dbReference>
<dbReference type="RefSeq" id="WP_327600843.1">
    <property type="nucleotide sequence ID" value="NZ_JAYXHS010000004.1"/>
</dbReference>
<dbReference type="EMBL" id="JAYXHS010000004">
    <property type="protein sequence ID" value="MEC5387869.1"/>
    <property type="molecule type" value="Genomic_DNA"/>
</dbReference>
<keyword evidence="3" id="KW-1185">Reference proteome</keyword>
<dbReference type="InterPro" id="IPR011033">
    <property type="entry name" value="PRC_barrel-like_sf"/>
</dbReference>
<dbReference type="Proteomes" id="UP001331561">
    <property type="component" value="Unassembled WGS sequence"/>
</dbReference>